<dbReference type="AlphaFoldDB" id="A0A4R6TDA6"/>
<keyword evidence="2" id="KW-1185">Reference proteome</keyword>
<reference evidence="1 2" key="1">
    <citation type="submission" date="2019-03" db="EMBL/GenBank/DDBJ databases">
        <title>Genomic Encyclopedia of Type Strains, Phase III (KMG-III): the genomes of soil and plant-associated and newly described type strains.</title>
        <authorList>
            <person name="Whitman W."/>
        </authorList>
    </citation>
    <scope>NUCLEOTIDE SEQUENCE [LARGE SCALE GENOMIC DNA]</scope>
    <source>
        <strain evidence="1 2">CECT 8283</strain>
    </source>
</reference>
<name>A0A4R6TDA6_9FLAO</name>
<gene>
    <name evidence="1" type="ORF">DFQ07_1528</name>
</gene>
<dbReference type="Proteomes" id="UP000295390">
    <property type="component" value="Unassembled WGS sequence"/>
</dbReference>
<dbReference type="EMBL" id="SNYH01000003">
    <property type="protein sequence ID" value="TDQ27677.1"/>
    <property type="molecule type" value="Genomic_DNA"/>
</dbReference>
<evidence type="ECO:0000313" key="1">
    <source>
        <dbReference type="EMBL" id="TDQ27677.1"/>
    </source>
</evidence>
<dbReference type="OrthoDB" id="998155at2"/>
<organism evidence="1 2">
    <name type="scientific">Tenacibaculum caenipelagi</name>
    <dbReference type="NCBI Taxonomy" id="1325435"/>
    <lineage>
        <taxon>Bacteria</taxon>
        <taxon>Pseudomonadati</taxon>
        <taxon>Bacteroidota</taxon>
        <taxon>Flavobacteriia</taxon>
        <taxon>Flavobacteriales</taxon>
        <taxon>Flavobacteriaceae</taxon>
        <taxon>Tenacibaculum</taxon>
    </lineage>
</organism>
<sequence>MKLESKHITPYLEHQVKCVITDEITKIIDTIDSLHVNPDVLLTTTQGYDFYLDADCNDCALELALRPLSYLKKRFLTEHGWIDLYETFNENERSQILRNDFNPLTMLSYTSIQRVFEWHFDVFGLIEKGLAVDINTLNK</sequence>
<comment type="caution">
    <text evidence="1">The sequence shown here is derived from an EMBL/GenBank/DDBJ whole genome shotgun (WGS) entry which is preliminary data.</text>
</comment>
<dbReference type="RefSeq" id="WP_133535657.1">
    <property type="nucleotide sequence ID" value="NZ_SNYH01000003.1"/>
</dbReference>
<accession>A0A4R6TDA6</accession>
<evidence type="ECO:0000313" key="2">
    <source>
        <dbReference type="Proteomes" id="UP000295390"/>
    </source>
</evidence>
<protein>
    <submittedName>
        <fullName evidence="1">Uncharacterized protein</fullName>
    </submittedName>
</protein>
<proteinExistence type="predicted"/>